<dbReference type="EMBL" id="JACGWN010000014">
    <property type="protein sequence ID" value="KAL0406965.1"/>
    <property type="molecule type" value="Genomic_DNA"/>
</dbReference>
<proteinExistence type="predicted"/>
<dbReference type="PANTHER" id="PTHR47527:SF3">
    <property type="entry name" value="RING_FYVE_PHD ZINC FINGER SUPERFAMILY PROTEIN"/>
    <property type="match status" value="1"/>
</dbReference>
<dbReference type="Pfam" id="PF25073">
    <property type="entry name" value="DUF7797"/>
    <property type="match status" value="1"/>
</dbReference>
<evidence type="ECO:0000259" key="1">
    <source>
        <dbReference type="Pfam" id="PF25073"/>
    </source>
</evidence>
<protein>
    <recommendedName>
        <fullName evidence="1">DUF7797 domain-containing protein</fullName>
    </recommendedName>
</protein>
<gene>
    <name evidence="2" type="ORF">Slati_4010400</name>
</gene>
<dbReference type="PANTHER" id="PTHR47527">
    <property type="entry name" value="RING/FYVE/PHD ZINC FINGER SUPERFAMILY PROTEIN"/>
    <property type="match status" value="1"/>
</dbReference>
<comment type="caution">
    <text evidence="2">The sequence shown here is derived from an EMBL/GenBank/DDBJ whole genome shotgun (WGS) entry which is preliminary data.</text>
</comment>
<sequence length="231" mass="25845">MESTLLVEAGSEAQKRRSIEDCYVLKEASNKRIKGGVDGDVRRVAEMVLVLAAMGKMRGGRGPTDAEKELMAEARNRLVKVCEGFAPKDVFPRDAFGGVIEDLGLSMLKEQRLGFRPPKMSIAQKLLVSKRKAMWEDNHSSKKWVTVKRCYFPGDLPEAVGRPCLLESSEVYESTCDRTVMAGLYKAHVKFFLQKSLLKRLKREVVQGHSRVTFCLHFICASASTALCIPF</sequence>
<reference evidence="2" key="1">
    <citation type="submission" date="2020-06" db="EMBL/GenBank/DDBJ databases">
        <authorList>
            <person name="Li T."/>
            <person name="Hu X."/>
            <person name="Zhang T."/>
            <person name="Song X."/>
            <person name="Zhang H."/>
            <person name="Dai N."/>
            <person name="Sheng W."/>
            <person name="Hou X."/>
            <person name="Wei L."/>
        </authorList>
    </citation>
    <scope>NUCLEOTIDE SEQUENCE</scope>
    <source>
        <strain evidence="2">KEN1</strain>
        <tissue evidence="2">Leaf</tissue>
    </source>
</reference>
<accession>A0AAW2TR76</accession>
<dbReference type="AlphaFoldDB" id="A0AAW2TR76"/>
<organism evidence="2">
    <name type="scientific">Sesamum latifolium</name>
    <dbReference type="NCBI Taxonomy" id="2727402"/>
    <lineage>
        <taxon>Eukaryota</taxon>
        <taxon>Viridiplantae</taxon>
        <taxon>Streptophyta</taxon>
        <taxon>Embryophyta</taxon>
        <taxon>Tracheophyta</taxon>
        <taxon>Spermatophyta</taxon>
        <taxon>Magnoliopsida</taxon>
        <taxon>eudicotyledons</taxon>
        <taxon>Gunneridae</taxon>
        <taxon>Pentapetalae</taxon>
        <taxon>asterids</taxon>
        <taxon>lamiids</taxon>
        <taxon>Lamiales</taxon>
        <taxon>Pedaliaceae</taxon>
        <taxon>Sesamum</taxon>
    </lineage>
</organism>
<evidence type="ECO:0000313" key="2">
    <source>
        <dbReference type="EMBL" id="KAL0406965.1"/>
    </source>
</evidence>
<reference evidence="2" key="2">
    <citation type="journal article" date="2024" name="Plant">
        <title>Genomic evolution and insights into agronomic trait innovations of Sesamum species.</title>
        <authorList>
            <person name="Miao H."/>
            <person name="Wang L."/>
            <person name="Qu L."/>
            <person name="Liu H."/>
            <person name="Sun Y."/>
            <person name="Le M."/>
            <person name="Wang Q."/>
            <person name="Wei S."/>
            <person name="Zheng Y."/>
            <person name="Lin W."/>
            <person name="Duan Y."/>
            <person name="Cao H."/>
            <person name="Xiong S."/>
            <person name="Wang X."/>
            <person name="Wei L."/>
            <person name="Li C."/>
            <person name="Ma Q."/>
            <person name="Ju M."/>
            <person name="Zhao R."/>
            <person name="Li G."/>
            <person name="Mu C."/>
            <person name="Tian Q."/>
            <person name="Mei H."/>
            <person name="Zhang T."/>
            <person name="Gao T."/>
            <person name="Zhang H."/>
        </authorList>
    </citation>
    <scope>NUCLEOTIDE SEQUENCE</scope>
    <source>
        <strain evidence="2">KEN1</strain>
    </source>
</reference>
<dbReference type="InterPro" id="IPR056699">
    <property type="entry name" value="DUF7797"/>
</dbReference>
<name>A0AAW2TR76_9LAMI</name>
<feature type="domain" description="DUF7797" evidence="1">
    <location>
        <begin position="27"/>
        <end position="84"/>
    </location>
</feature>